<evidence type="ECO:0000256" key="11">
    <source>
        <dbReference type="ARBA" id="ARBA00050894"/>
    </source>
</evidence>
<evidence type="ECO:0000256" key="9">
    <source>
        <dbReference type="ARBA" id="ARBA00023136"/>
    </source>
</evidence>
<dbReference type="OrthoDB" id="6512918at2759"/>
<dbReference type="InterPro" id="IPR017871">
    <property type="entry name" value="ABC_transporter-like_CS"/>
</dbReference>
<dbReference type="Ensembl" id="ENSSHAT00000052398.1">
    <property type="protein sequence ID" value="ENSSHAP00000026755.1"/>
    <property type="gene ID" value="ENSSHAG00000005525.2"/>
</dbReference>
<evidence type="ECO:0000256" key="2">
    <source>
        <dbReference type="ARBA" id="ARBA00022448"/>
    </source>
</evidence>
<dbReference type="FunFam" id="3.40.50.300:FF:000327">
    <property type="entry name" value="ATP-binding cassette sub-family A member 3"/>
    <property type="match status" value="1"/>
</dbReference>
<dbReference type="SUPFAM" id="SSF52540">
    <property type="entry name" value="P-loop containing nucleoside triphosphate hydrolases"/>
    <property type="match status" value="2"/>
</dbReference>
<feature type="domain" description="ABC transporter" evidence="13">
    <location>
        <begin position="1381"/>
        <end position="1615"/>
    </location>
</feature>
<comment type="catalytic activity">
    <reaction evidence="11">
        <text>cholesterol(in) + ATP + H2O = cholesterol(out) + ADP + phosphate + H(+)</text>
        <dbReference type="Rhea" id="RHEA:39051"/>
        <dbReference type="ChEBI" id="CHEBI:15377"/>
        <dbReference type="ChEBI" id="CHEBI:15378"/>
        <dbReference type="ChEBI" id="CHEBI:16113"/>
        <dbReference type="ChEBI" id="CHEBI:30616"/>
        <dbReference type="ChEBI" id="CHEBI:43474"/>
        <dbReference type="ChEBI" id="CHEBI:456216"/>
    </reaction>
    <physiologicalReaction direction="left-to-right" evidence="11">
        <dbReference type="Rhea" id="RHEA:39052"/>
    </physiologicalReaction>
</comment>
<dbReference type="InterPro" id="IPR056264">
    <property type="entry name" value="R2_ABCA1-4-like"/>
</dbReference>
<gene>
    <name evidence="14" type="primary">LOC100913752</name>
</gene>
<feature type="transmembrane region" description="Helical" evidence="12">
    <location>
        <begin position="255"/>
        <end position="275"/>
    </location>
</feature>
<feature type="transmembrane region" description="Helical" evidence="12">
    <location>
        <begin position="473"/>
        <end position="493"/>
    </location>
</feature>
<dbReference type="RefSeq" id="XP_031819659.1">
    <property type="nucleotide sequence ID" value="XM_031963799.1"/>
</dbReference>
<evidence type="ECO:0000256" key="4">
    <source>
        <dbReference type="ARBA" id="ARBA00022737"/>
    </source>
</evidence>
<keyword evidence="2" id="KW-0813">Transport</keyword>
<dbReference type="SMART" id="SM00382">
    <property type="entry name" value="AAA"/>
    <property type="match status" value="2"/>
</dbReference>
<dbReference type="CDD" id="cd03263">
    <property type="entry name" value="ABC_subfamily_A"/>
    <property type="match status" value="2"/>
</dbReference>
<dbReference type="RefSeq" id="XP_031819682.1">
    <property type="nucleotide sequence ID" value="XM_031963822.1"/>
</dbReference>
<dbReference type="KEGG" id="shr:100913752"/>
<reference evidence="14 15" key="1">
    <citation type="journal article" date="2011" name="Proc. Natl. Acad. Sci. U.S.A.">
        <title>Genetic diversity and population structure of the endangered marsupial Sarcophilus harrisii (Tasmanian devil).</title>
        <authorList>
            <person name="Miller W."/>
            <person name="Hayes V.M."/>
            <person name="Ratan A."/>
            <person name="Petersen D.C."/>
            <person name="Wittekindt N.E."/>
            <person name="Miller J."/>
            <person name="Walenz B."/>
            <person name="Knight J."/>
            <person name="Qi J."/>
            <person name="Zhao F."/>
            <person name="Wang Q."/>
            <person name="Bedoya-Reina O.C."/>
            <person name="Katiyar N."/>
            <person name="Tomsho L.P."/>
            <person name="Kasson L.M."/>
            <person name="Hardie R.A."/>
            <person name="Woodbridge P."/>
            <person name="Tindall E.A."/>
            <person name="Bertelsen M.F."/>
            <person name="Dixon D."/>
            <person name="Pyecroft S."/>
            <person name="Helgen K.M."/>
            <person name="Lesk A.M."/>
            <person name="Pringle T.H."/>
            <person name="Patterson N."/>
            <person name="Zhang Y."/>
            <person name="Kreiss A."/>
            <person name="Woods G.M."/>
            <person name="Jones M.E."/>
            <person name="Schuster S.C."/>
        </authorList>
    </citation>
    <scope>NUCLEOTIDE SEQUENCE [LARGE SCALE GENOMIC DNA]</scope>
</reference>
<feature type="transmembrane region" description="Helical" evidence="12">
    <location>
        <begin position="438"/>
        <end position="461"/>
    </location>
</feature>
<dbReference type="Proteomes" id="UP000007648">
    <property type="component" value="Unassembled WGS sequence"/>
</dbReference>
<keyword evidence="5" id="KW-0547">Nucleotide-binding</keyword>
<feature type="transmembrane region" description="Helical" evidence="12">
    <location>
        <begin position="365"/>
        <end position="384"/>
    </location>
</feature>
<feature type="transmembrane region" description="Helical" evidence="12">
    <location>
        <begin position="295"/>
        <end position="319"/>
    </location>
</feature>
<reference evidence="14" key="2">
    <citation type="submission" date="2025-08" db="UniProtKB">
        <authorList>
            <consortium name="Ensembl"/>
        </authorList>
    </citation>
    <scope>IDENTIFICATION</scope>
</reference>
<dbReference type="Pfam" id="PF12698">
    <property type="entry name" value="ABC2_membrane_3"/>
    <property type="match status" value="2"/>
</dbReference>
<dbReference type="PROSITE" id="PS00211">
    <property type="entry name" value="ABC_TRANSPORTER_1"/>
    <property type="match status" value="1"/>
</dbReference>
<keyword evidence="4" id="KW-0677">Repeat</keyword>
<dbReference type="InterPro" id="IPR013525">
    <property type="entry name" value="ABC2_TM"/>
</dbReference>
<dbReference type="GO" id="GO:0140359">
    <property type="term" value="F:ABC-type transporter activity"/>
    <property type="evidence" value="ECO:0007669"/>
    <property type="project" value="InterPro"/>
</dbReference>
<evidence type="ECO:0000256" key="6">
    <source>
        <dbReference type="ARBA" id="ARBA00022840"/>
    </source>
</evidence>
<feature type="transmembrane region" description="Helical" evidence="12">
    <location>
        <begin position="1142"/>
        <end position="1164"/>
    </location>
</feature>
<feature type="transmembrane region" description="Helical" evidence="12">
    <location>
        <begin position="396"/>
        <end position="417"/>
    </location>
</feature>
<feature type="transmembrane region" description="Helical" evidence="12">
    <location>
        <begin position="1306"/>
        <end position="1330"/>
    </location>
</feature>
<comment type="subcellular location">
    <subcellularLocation>
        <location evidence="1">Endomembrane system</location>
        <topology evidence="1">Multi-pass membrane protein</topology>
    </subcellularLocation>
</comment>
<dbReference type="FunFam" id="3.40.50.300:FF:000465">
    <property type="entry name" value="ATP-binding cassette, sub-family A (ABC1), member 3"/>
    <property type="match status" value="1"/>
</dbReference>
<dbReference type="PROSITE" id="PS50893">
    <property type="entry name" value="ABC_TRANSPORTER_2"/>
    <property type="match status" value="2"/>
</dbReference>
<feature type="transmembrane region" description="Helical" evidence="12">
    <location>
        <begin position="1184"/>
        <end position="1204"/>
    </location>
</feature>
<evidence type="ECO:0000256" key="1">
    <source>
        <dbReference type="ARBA" id="ARBA00004127"/>
    </source>
</evidence>
<dbReference type="GO" id="GO:0005737">
    <property type="term" value="C:cytoplasm"/>
    <property type="evidence" value="ECO:0007669"/>
    <property type="project" value="UniProtKB-ARBA"/>
</dbReference>
<dbReference type="Gene3D" id="3.40.50.300">
    <property type="entry name" value="P-loop containing nucleotide triphosphate hydrolases"/>
    <property type="match status" value="2"/>
</dbReference>
<dbReference type="Pfam" id="PF00005">
    <property type="entry name" value="ABC_tran"/>
    <property type="match status" value="2"/>
</dbReference>
<keyword evidence="9 12" id="KW-0472">Membrane</keyword>
<feature type="transmembrane region" description="Helical" evidence="12">
    <location>
        <begin position="21"/>
        <end position="42"/>
    </location>
</feature>
<proteinExistence type="predicted"/>
<evidence type="ECO:0000256" key="10">
    <source>
        <dbReference type="ARBA" id="ARBA00023180"/>
    </source>
</evidence>
<keyword evidence="10" id="KW-0325">Glycoprotein</keyword>
<feature type="transmembrane region" description="Helical" evidence="12">
    <location>
        <begin position="1211"/>
        <end position="1231"/>
    </location>
</feature>
<dbReference type="InterPro" id="IPR027417">
    <property type="entry name" value="P-loop_NTPase"/>
</dbReference>
<evidence type="ECO:0000313" key="15">
    <source>
        <dbReference type="Proteomes" id="UP000007648"/>
    </source>
</evidence>
<dbReference type="GO" id="GO:0016020">
    <property type="term" value="C:membrane"/>
    <property type="evidence" value="ECO:0007669"/>
    <property type="project" value="InterPro"/>
</dbReference>
<dbReference type="InterPro" id="IPR003593">
    <property type="entry name" value="AAA+_ATPase"/>
</dbReference>
<evidence type="ECO:0000256" key="5">
    <source>
        <dbReference type="ARBA" id="ARBA00022741"/>
    </source>
</evidence>
<dbReference type="PANTHER" id="PTHR19229">
    <property type="entry name" value="ATP-BINDING CASSETTE TRANSPORTER SUBFAMILY A ABCA"/>
    <property type="match status" value="1"/>
</dbReference>
<evidence type="ECO:0000256" key="7">
    <source>
        <dbReference type="ARBA" id="ARBA00022989"/>
    </source>
</evidence>
<evidence type="ECO:0000256" key="12">
    <source>
        <dbReference type="SAM" id="Phobius"/>
    </source>
</evidence>
<accession>A0A7N4NQS2</accession>
<dbReference type="RefSeq" id="XP_031819670.1">
    <property type="nucleotide sequence ID" value="XM_031963810.1"/>
</dbReference>
<reference evidence="14" key="3">
    <citation type="submission" date="2025-09" db="UniProtKB">
        <authorList>
            <consortium name="Ensembl"/>
        </authorList>
    </citation>
    <scope>IDENTIFICATION</scope>
</reference>
<dbReference type="GeneTree" id="ENSGT00940000155289"/>
<dbReference type="GO" id="GO:0005524">
    <property type="term" value="F:ATP binding"/>
    <property type="evidence" value="ECO:0007669"/>
    <property type="project" value="UniProtKB-KW"/>
</dbReference>
<dbReference type="Pfam" id="PF23321">
    <property type="entry name" value="R1_ABCA1"/>
    <property type="match status" value="1"/>
</dbReference>
<dbReference type="GO" id="GO:0016887">
    <property type="term" value="F:ATP hydrolysis activity"/>
    <property type="evidence" value="ECO:0007669"/>
    <property type="project" value="InterPro"/>
</dbReference>
<evidence type="ECO:0000256" key="8">
    <source>
        <dbReference type="ARBA" id="ARBA00023055"/>
    </source>
</evidence>
<name>A0A7N4NQS2_SARHA</name>
<dbReference type="GO" id="GO:0005319">
    <property type="term" value="F:lipid transporter activity"/>
    <property type="evidence" value="ECO:0007669"/>
    <property type="project" value="TreeGrafter"/>
</dbReference>
<protein>
    <recommendedName>
        <fullName evidence="13">ABC transporter domain-containing protein</fullName>
    </recommendedName>
</protein>
<evidence type="ECO:0000259" key="13">
    <source>
        <dbReference type="PROSITE" id="PS50893"/>
    </source>
</evidence>
<sequence length="1706" mass="194866">MRVYRLFKLLLWKNYILKKRMFISTLLEIFLPLLSAGILIALRLRSKPEAQNSIRYPTLIIDDLPNNYAQTFPPDFLELYYVPSESQLVKMLAKKVGKSFDLGILVKPFIKQSEEDTKNGLTFATVIFSDIIGNKTERLPLNVDYHLRFPVYQKFFIPSMKGDWGELLDGWNTHLLFPVYSGIGPRQAAHVDGGLPGYYREGFLSLQHAVNREIMHYHMNDTVIQQYKKIQIVMKRFPFPSYMKDPFIAVLEEHFSILLMLSFLCTATFIIRVIVQEKEKKLKEYMHIMGLRNWFHWSSWFFMYIVLFIMIISVMTILFSLKMNYDVSVLTNSDPALVFFFLLCFAIATISFSFMITVFFTRANIAVATGSIIYFFSYLPFFYINKNIYNMTHSMKIISCLSSNVAMALGVMFMIQLEGKGSGIQWKHVSKVSMFKKFGFGEVLVMLLTDSILYGLVTWYVEAVFPGQYGIPQPWYFFIKSLISSTLVIYHYWKRRLFNPSYWSGKPNKTTKKKEINDFNTSQKNRYVQDEPTDLIAGVRIHNLCKEFKSKNIIKVGVKNLTLNIFEGQITVLLGHNGAGKTTTLSILTGLVPATSGEVYLSGYEISKDINQIRKSLGFCPQHDILFDLMTVAEHLYFYVQLKELGDKNCFEEINSVLNILKLEKKRNVISKNLSGGMKRKLSIGIALIGGSKVVMLDEPTSGMDPVSRRDIWDLLQNQKSNRTILLTTHFMDEADLLGDRIAIMAKGELQCCGSSLFLKQKYGAGYHIIMVKGSHCNINGIENLIYTHIPNASLESNMGAELSFILPKENVNRFQALFEELEERQAELGISSFGASVTTMEEVFLRVSKEVDSSMDLQSIHFPSIPGLPTLKSKKHTDLPTAFKNTTLKKSHSWDYRISQLKLHCQKFYAMFIKKALFTWRNKKMMLAQALVPLICVILTIQLLKMSRQTSKRPMLRLTLNQYGHTIVPFFIPATSKLHPKLSDHIATVIQAEGHMPMESVDPIEDFLIFMATEQADTFDEDYLVAMSFHDEGERTVITALFNNQAYHSAPMALSVADNIVYKLFFGSRASITVTNDPEPPRVSHTNFEKLFQGPKGHFLSIALIFGVSFIISSFAILAISERIIRSKHIQFLSGTSVAHYWFSFLLWDLITIFFNALLLLIILKIMDEKAYIDTEQTEATLLMLMLHGWCAIPSMYLMSFLFSGPTSGCAKLILVNIVSGIIPFIFISITEVKELGLLNLNKKMDNVFQILPNYNLAKSFSNLYYNYQIKMLCKFLETAGQKCLKLNTVPENIYSWKQFGIGKYLTSMVISGFIFFLLLFFIETNFFWKLKISLYKIFEREKLSQVQTETSLIFKDPDVENERERILDSLQQLLQATPLIAKELTKVYSQRLKSVLAVNKISFTVQRGECFGLLGFNGAGKSSIFKMLTGEIIITSGDAFINGKSIHSNLNVLQGEVSYCPQLDALLHHMTGREILTMYARIWGIPMSQIKWHVENVMQKLLLMNQADKLIKNYSGGNKRKLSTGIALLGDPLIVFLDEPSTGMDPVARRMLWNSVMEICKTGKAVIITSHSMEECEALCTKLSIMVNGEFRCLGSPQHLKSKYGSGYTLLAKIKDFTPEEKKIAIETFKTFVRDTFPGSILKDEHQGMVNYHLPKENLKWSKVFGILEEVKTQYKLDDYSISQVSLEQIFLSFAHLQNAGKDV</sequence>
<dbReference type="InterPro" id="IPR026082">
    <property type="entry name" value="ABCA"/>
</dbReference>
<feature type="transmembrane region" description="Helical" evidence="12">
    <location>
        <begin position="339"/>
        <end position="360"/>
    </location>
</feature>
<dbReference type="RefSeq" id="XP_031819676.1">
    <property type="nucleotide sequence ID" value="XM_031963816.1"/>
</dbReference>
<dbReference type="RefSeq" id="XP_031819666.1">
    <property type="nucleotide sequence ID" value="XM_031963806.1"/>
</dbReference>
<dbReference type="InterPro" id="IPR003439">
    <property type="entry name" value="ABC_transporter-like_ATP-bd"/>
</dbReference>
<evidence type="ECO:0000256" key="3">
    <source>
        <dbReference type="ARBA" id="ARBA00022692"/>
    </source>
</evidence>
<organism evidence="14 15">
    <name type="scientific">Sarcophilus harrisii</name>
    <name type="common">Tasmanian devil</name>
    <name type="synonym">Sarcophilus laniarius</name>
    <dbReference type="NCBI Taxonomy" id="9305"/>
    <lineage>
        <taxon>Eukaryota</taxon>
        <taxon>Metazoa</taxon>
        <taxon>Chordata</taxon>
        <taxon>Craniata</taxon>
        <taxon>Vertebrata</taxon>
        <taxon>Euteleostomi</taxon>
        <taxon>Mammalia</taxon>
        <taxon>Metatheria</taxon>
        <taxon>Dasyuromorphia</taxon>
        <taxon>Dasyuridae</taxon>
        <taxon>Sarcophilus</taxon>
    </lineage>
</organism>
<feature type="transmembrane region" description="Helical" evidence="12">
    <location>
        <begin position="926"/>
        <end position="945"/>
    </location>
</feature>
<feature type="transmembrane region" description="Helical" evidence="12">
    <location>
        <begin position="1100"/>
        <end position="1121"/>
    </location>
</feature>
<keyword evidence="7 12" id="KW-1133">Transmembrane helix</keyword>
<keyword evidence="15" id="KW-1185">Reference proteome</keyword>
<evidence type="ECO:0000313" key="14">
    <source>
        <dbReference type="Ensembl" id="ENSSHAP00000026755.1"/>
    </source>
</evidence>
<dbReference type="GO" id="GO:0012505">
    <property type="term" value="C:endomembrane system"/>
    <property type="evidence" value="ECO:0007669"/>
    <property type="project" value="UniProtKB-SubCell"/>
</dbReference>
<dbReference type="GeneID" id="100913752"/>
<dbReference type="InParanoid" id="A0A7N4NQS2"/>
<keyword evidence="6" id="KW-0067">ATP-binding</keyword>
<dbReference type="PANTHER" id="PTHR19229:SF98">
    <property type="entry name" value="PHOSPHOLIPID-TRANSPORTING ATPASE ABCA3"/>
    <property type="match status" value="1"/>
</dbReference>
<feature type="domain" description="ABC transporter" evidence="13">
    <location>
        <begin position="539"/>
        <end position="772"/>
    </location>
</feature>
<keyword evidence="8" id="KW-0445">Lipid transport</keyword>
<keyword evidence="3 12" id="KW-0812">Transmembrane</keyword>